<evidence type="ECO:0000256" key="2">
    <source>
        <dbReference type="ARBA" id="ARBA00022692"/>
    </source>
</evidence>
<dbReference type="Proteomes" id="UP000677054">
    <property type="component" value="Unassembled WGS sequence"/>
</dbReference>
<dbReference type="InterPro" id="IPR021134">
    <property type="entry name" value="Bestrophin-like"/>
</dbReference>
<dbReference type="EMBL" id="LR900148">
    <property type="protein sequence ID" value="CAD7244412.1"/>
    <property type="molecule type" value="Genomic_DNA"/>
</dbReference>
<dbReference type="PANTHER" id="PTHR10736:SF0">
    <property type="entry name" value="BESTROPHIN HOMOLOG"/>
    <property type="match status" value="1"/>
</dbReference>
<evidence type="ECO:0000313" key="7">
    <source>
        <dbReference type="EMBL" id="CAD7244412.1"/>
    </source>
</evidence>
<dbReference type="InterPro" id="IPR000615">
    <property type="entry name" value="Bestrophin"/>
</dbReference>
<keyword evidence="4 6" id="KW-0472">Membrane</keyword>
<evidence type="ECO:0000256" key="4">
    <source>
        <dbReference type="ARBA" id="ARBA00023136"/>
    </source>
</evidence>
<comment type="similarity">
    <text evidence="5 6">Belongs to the anion channel-forming bestrophin (TC 1.A.46) family. Calcium-sensitive chloride channel subfamily.</text>
</comment>
<dbReference type="EMBL" id="CAJPEV010000631">
    <property type="protein sequence ID" value="CAG0887088.1"/>
    <property type="molecule type" value="Genomic_DNA"/>
</dbReference>
<feature type="transmembrane region" description="Helical" evidence="6">
    <location>
        <begin position="38"/>
        <end position="55"/>
    </location>
</feature>
<feature type="transmembrane region" description="Helical" evidence="6">
    <location>
        <begin position="165"/>
        <end position="183"/>
    </location>
</feature>
<keyword evidence="3 6" id="KW-1133">Transmembrane helix</keyword>
<name>A0A7R8XAU6_9CRUS</name>
<dbReference type="Pfam" id="PF01062">
    <property type="entry name" value="Bestrophin"/>
    <property type="match status" value="3"/>
</dbReference>
<keyword evidence="6" id="KW-0407">Ion channel</keyword>
<keyword evidence="6" id="KW-0813">Transport</keyword>
<keyword evidence="6" id="KW-1003">Cell membrane</keyword>
<organism evidence="7">
    <name type="scientific">Darwinula stevensoni</name>
    <dbReference type="NCBI Taxonomy" id="69355"/>
    <lineage>
        <taxon>Eukaryota</taxon>
        <taxon>Metazoa</taxon>
        <taxon>Ecdysozoa</taxon>
        <taxon>Arthropoda</taxon>
        <taxon>Crustacea</taxon>
        <taxon>Oligostraca</taxon>
        <taxon>Ostracoda</taxon>
        <taxon>Podocopa</taxon>
        <taxon>Podocopida</taxon>
        <taxon>Darwinulocopina</taxon>
        <taxon>Darwinuloidea</taxon>
        <taxon>Darwinulidae</taxon>
        <taxon>Darwinula</taxon>
    </lineage>
</organism>
<evidence type="ECO:0000256" key="3">
    <source>
        <dbReference type="ARBA" id="ARBA00022989"/>
    </source>
</evidence>
<comment type="subcellular location">
    <subcellularLocation>
        <location evidence="6">Cell membrane</location>
        <topology evidence="6">Multi-pass membrane protein</topology>
    </subcellularLocation>
    <subcellularLocation>
        <location evidence="1">Membrane</location>
    </subcellularLocation>
</comment>
<reference evidence="7" key="1">
    <citation type="submission" date="2020-11" db="EMBL/GenBank/DDBJ databases">
        <authorList>
            <person name="Tran Van P."/>
        </authorList>
    </citation>
    <scope>NUCLEOTIDE SEQUENCE</scope>
</reference>
<evidence type="ECO:0000256" key="6">
    <source>
        <dbReference type="RuleBase" id="RU363126"/>
    </source>
</evidence>
<gene>
    <name evidence="7" type="ORF">DSTB1V02_LOCUS4309</name>
</gene>
<accession>A0A7R8XAU6</accession>
<proteinExistence type="inferred from homology"/>
<feature type="transmembrane region" description="Helical" evidence="6">
    <location>
        <begin position="203"/>
        <end position="223"/>
    </location>
</feature>
<keyword evidence="2 6" id="KW-0812">Transmembrane</keyword>
<protein>
    <recommendedName>
        <fullName evidence="6">Bestrophin homolog</fullName>
    </recommendedName>
</protein>
<feature type="transmembrane region" description="Helical" evidence="6">
    <location>
        <begin position="7"/>
        <end position="26"/>
    </location>
</feature>
<comment type="function">
    <text evidence="6">Forms chloride channels.</text>
</comment>
<dbReference type="OrthoDB" id="201595at2759"/>
<dbReference type="AlphaFoldDB" id="A0A7R8XAU6"/>
<dbReference type="GO" id="GO:0005886">
    <property type="term" value="C:plasma membrane"/>
    <property type="evidence" value="ECO:0007669"/>
    <property type="project" value="UniProtKB-SubCell"/>
</dbReference>
<evidence type="ECO:0000313" key="8">
    <source>
        <dbReference type="Proteomes" id="UP000677054"/>
    </source>
</evidence>
<keyword evidence="6" id="KW-0868">Chloride</keyword>
<keyword evidence="6" id="KW-0869">Chloride channel</keyword>
<sequence length="505" mass="58068">MRCLHQVVTIATYSYYCALVFGSQSVEGDNTDIDDINAYAPITSIFLLVLYVGWLKVAQSLIDPYGEDDVDFELNWLIDRNVKVSHLMGEGVNTDLREFTWHEMFPWLYDRALGPNYKLRAFANVMDKDKETKGTIEVIVKPSHAIQPGGPGWQGSIYKLIGLDIVIWLLFFYTFNCLYRFLLDDDQRDMFEKVVVYCRDFNSNIPLTFVLGFYVTTVLNRWWSLWNSLPWPDDVIHYLTIYLNGQVQGLMEEGERRLVEVIAGDSLRSMFWIPHVWATNIAHQARVENRIQSDLGLRGIVDALTAVRRTCSICQHVEFIEVPIVYSQVVTIATYSYYCALVFGSQSIDDDNSEKDVINTYAPITSVFLLVLYIGWLKVAESLIDPYGEDDADFELNWLIDRHMKVSYVMGEGLNTGFKQYTWNEMFPWLYDEAFAPNSKLRIFADMMDEKKKAKSPELVVTPIPPNNPDLMKTTTLFRILKTGNTQVVPPRVVPSSLPQNGFEP</sequence>
<dbReference type="PANTHER" id="PTHR10736">
    <property type="entry name" value="BESTROPHIN"/>
    <property type="match status" value="1"/>
</dbReference>
<evidence type="ECO:0000256" key="5">
    <source>
        <dbReference type="ARBA" id="ARBA00034769"/>
    </source>
</evidence>
<keyword evidence="6" id="KW-0406">Ion transport</keyword>
<dbReference type="GO" id="GO:0034707">
    <property type="term" value="C:chloride channel complex"/>
    <property type="evidence" value="ECO:0007669"/>
    <property type="project" value="UniProtKB-KW"/>
</dbReference>
<dbReference type="GO" id="GO:0005254">
    <property type="term" value="F:chloride channel activity"/>
    <property type="evidence" value="ECO:0007669"/>
    <property type="project" value="UniProtKB-KW"/>
</dbReference>
<keyword evidence="8" id="KW-1185">Reference proteome</keyword>
<evidence type="ECO:0000256" key="1">
    <source>
        <dbReference type="ARBA" id="ARBA00004370"/>
    </source>
</evidence>